<comment type="subcellular location">
    <subcellularLocation>
        <location evidence="11">Cytoplasm</location>
    </subcellularLocation>
</comment>
<keyword evidence="8 11" id="KW-0414">Isoprene biosynthesis</keyword>
<feature type="binding site" evidence="11">
    <location>
        <position position="64"/>
    </location>
    <ligand>
        <name>FMN</name>
        <dbReference type="ChEBI" id="CHEBI:58210"/>
    </ligand>
</feature>
<evidence type="ECO:0000256" key="2">
    <source>
        <dbReference type="ARBA" id="ARBA00022490"/>
    </source>
</evidence>
<feature type="binding site" evidence="11">
    <location>
        <position position="221"/>
    </location>
    <ligand>
        <name>FMN</name>
        <dbReference type="ChEBI" id="CHEBI:58210"/>
    </ligand>
</feature>
<dbReference type="STRING" id="2309.CF15_00720"/>
<dbReference type="GO" id="GO:0005737">
    <property type="term" value="C:cytoplasm"/>
    <property type="evidence" value="ECO:0007669"/>
    <property type="project" value="UniProtKB-SubCell"/>
</dbReference>
<feature type="binding site" evidence="11">
    <location>
        <position position="191"/>
    </location>
    <ligand>
        <name>FMN</name>
        <dbReference type="ChEBI" id="CHEBI:58210"/>
    </ligand>
</feature>
<comment type="cofactor">
    <cofactor evidence="11">
        <name>NADPH</name>
        <dbReference type="ChEBI" id="CHEBI:57783"/>
    </cofactor>
</comment>
<dbReference type="AlphaFoldDB" id="A0A0V8RTM7"/>
<feature type="binding site" evidence="11">
    <location>
        <begin position="274"/>
        <end position="276"/>
    </location>
    <ligand>
        <name>FMN</name>
        <dbReference type="ChEBI" id="CHEBI:58210"/>
    </ligand>
</feature>
<feature type="binding site" evidence="11">
    <location>
        <position position="95"/>
    </location>
    <ligand>
        <name>FMN</name>
        <dbReference type="ChEBI" id="CHEBI:58210"/>
    </ligand>
</feature>
<dbReference type="NCBIfam" id="TIGR02151">
    <property type="entry name" value="IPP_isom_2"/>
    <property type="match status" value="1"/>
</dbReference>
<feature type="binding site" evidence="11">
    <location>
        <begin position="95"/>
        <end position="97"/>
    </location>
    <ligand>
        <name>substrate</name>
    </ligand>
</feature>
<feature type="binding site" evidence="11">
    <location>
        <begin position="65"/>
        <end position="67"/>
    </location>
    <ligand>
        <name>FMN</name>
        <dbReference type="ChEBI" id="CHEBI:58210"/>
    </ligand>
</feature>
<evidence type="ECO:0000256" key="6">
    <source>
        <dbReference type="ARBA" id="ARBA00022842"/>
    </source>
</evidence>
<feature type="binding site" evidence="11">
    <location>
        <begin position="295"/>
        <end position="296"/>
    </location>
    <ligand>
        <name>FMN</name>
        <dbReference type="ChEBI" id="CHEBI:58210"/>
    </ligand>
</feature>
<comment type="subunit">
    <text evidence="10 11">Homooctamer. Dimer of tetramers.</text>
</comment>
<keyword evidence="5 11" id="KW-0479">Metal-binding</keyword>
<dbReference type="GO" id="GO:0010181">
    <property type="term" value="F:FMN binding"/>
    <property type="evidence" value="ECO:0007669"/>
    <property type="project" value="UniProtKB-UniRule"/>
</dbReference>
<keyword evidence="4 11" id="KW-0288">FMN</keyword>
<keyword evidence="6 11" id="KW-0460">Magnesium</keyword>
<evidence type="ECO:0000256" key="3">
    <source>
        <dbReference type="ARBA" id="ARBA00022630"/>
    </source>
</evidence>
<dbReference type="GO" id="GO:0000287">
    <property type="term" value="F:magnesium ion binding"/>
    <property type="evidence" value="ECO:0007669"/>
    <property type="project" value="UniProtKB-UniRule"/>
</dbReference>
<dbReference type="SUPFAM" id="SSF51395">
    <property type="entry name" value="FMN-linked oxidoreductases"/>
    <property type="match status" value="1"/>
</dbReference>
<keyword evidence="7 11" id="KW-0521">NADP</keyword>
<dbReference type="PANTHER" id="PTHR43665">
    <property type="entry name" value="ISOPENTENYL-DIPHOSPHATE DELTA-ISOMERASE"/>
    <property type="match status" value="1"/>
</dbReference>
<accession>A0A0V8RTM7</accession>
<dbReference type="Pfam" id="PF01070">
    <property type="entry name" value="FMN_dh"/>
    <property type="match status" value="1"/>
</dbReference>
<dbReference type="HAMAP" id="MF_00354">
    <property type="entry name" value="Idi_2"/>
    <property type="match status" value="1"/>
</dbReference>
<evidence type="ECO:0000256" key="8">
    <source>
        <dbReference type="ARBA" id="ARBA00023229"/>
    </source>
</evidence>
<dbReference type="CDD" id="cd02811">
    <property type="entry name" value="IDI-2_FMN"/>
    <property type="match status" value="1"/>
</dbReference>
<keyword evidence="9 11" id="KW-0413">Isomerase</keyword>
<feature type="binding site" evidence="11">
    <location>
        <begin position="7"/>
        <end position="8"/>
    </location>
    <ligand>
        <name>substrate</name>
    </ligand>
</feature>
<evidence type="ECO:0000256" key="5">
    <source>
        <dbReference type="ARBA" id="ARBA00022723"/>
    </source>
</evidence>
<dbReference type="GO" id="GO:0008299">
    <property type="term" value="P:isoprenoid biosynthetic process"/>
    <property type="evidence" value="ECO:0007669"/>
    <property type="project" value="UniProtKB-UniRule"/>
</dbReference>
<feature type="binding site" evidence="11">
    <location>
        <position position="216"/>
    </location>
    <ligand>
        <name>FMN</name>
        <dbReference type="ChEBI" id="CHEBI:58210"/>
    </ligand>
</feature>
<comment type="cofactor">
    <cofactor evidence="1 11">
        <name>FMN</name>
        <dbReference type="ChEBI" id="CHEBI:58210"/>
    </cofactor>
</comment>
<dbReference type="Gene3D" id="3.20.20.70">
    <property type="entry name" value="Aldolase class I"/>
    <property type="match status" value="1"/>
</dbReference>
<protein>
    <recommendedName>
        <fullName evidence="11">Isopentenyl-diphosphate delta-isomerase</fullName>
        <shortName evidence="11">IPP isomerase</shortName>
        <ecNumber evidence="11">5.3.3.2</ecNumber>
    </recommendedName>
    <alternativeName>
        <fullName evidence="11">Isopentenyl diphosphate:dimethylallyl diphosphate isomerase</fullName>
    </alternativeName>
    <alternativeName>
        <fullName evidence="11">Isopentenyl pyrophosphate isomerase</fullName>
    </alternativeName>
    <alternativeName>
        <fullName evidence="11">Type 2 isopentenyl diphosphate isomerase</fullName>
        <shortName evidence="11">IDI-2</shortName>
    </alternativeName>
</protein>
<keyword evidence="3 11" id="KW-0285">Flavoprotein</keyword>
<keyword evidence="14" id="KW-1185">Reference proteome</keyword>
<comment type="function">
    <text evidence="11">Involved in the biosynthesis of isoprenoids. Catalyzes the 1,3-allylic rearrangement of the homoallylic substrate isopentenyl (IPP) to its allylic isomer, dimethylallyl diphosphate (DMAPP).</text>
</comment>
<evidence type="ECO:0000256" key="9">
    <source>
        <dbReference type="ARBA" id="ARBA00023235"/>
    </source>
</evidence>
<evidence type="ECO:0000313" key="13">
    <source>
        <dbReference type="EMBL" id="KSW11415.1"/>
    </source>
</evidence>
<organism evidence="13 14">
    <name type="scientific">Pyrodictium occultum</name>
    <dbReference type="NCBI Taxonomy" id="2309"/>
    <lineage>
        <taxon>Archaea</taxon>
        <taxon>Thermoproteota</taxon>
        <taxon>Thermoprotei</taxon>
        <taxon>Desulfurococcales</taxon>
        <taxon>Pyrodictiaceae</taxon>
        <taxon>Pyrodictium</taxon>
    </lineage>
</organism>
<dbReference type="SMART" id="SM01240">
    <property type="entry name" value="IMPDH"/>
    <property type="match status" value="1"/>
</dbReference>
<comment type="cofactor">
    <cofactor evidence="11">
        <name>Mg(2+)</name>
        <dbReference type="ChEBI" id="CHEBI:18420"/>
    </cofactor>
</comment>
<feature type="binding site" evidence="11">
    <location>
        <position position="159"/>
    </location>
    <ligand>
        <name>substrate</name>
    </ligand>
</feature>
<dbReference type="GO" id="GO:0016491">
    <property type="term" value="F:oxidoreductase activity"/>
    <property type="evidence" value="ECO:0007669"/>
    <property type="project" value="InterPro"/>
</dbReference>
<name>A0A0V8RTM7_PYROC</name>
<sequence>MTATSPRKLDHIRVTVDSIVEHGVTTLLEEVEIVYKALPEASLDGIDMGLRFLGKKLSAPLMVTGMTGGHAAATRINCAIARAVEELGLAMGVGSQRAAIEDPGLAETFSIARRCAPSAVIVANIGVPQLVKGYGVGEARKAIEMLDADAIAIHLNAAQEAFQPEGDTDYLGAVEKIRELVEKLDKPVIVKETGHGIGMEAAMLLRSAGVRIIDVSGAGGTSWVRVESYRARAKGDEILAEAAESFSSFGIPTAQAVVEARWAAPDACIIASGGIRSGLDAAKAIALGADLAGVALPVINAYARGGEQGVKALLERIVAEIRAAMFLTGSRSLEELRSTSLILKPGLRSILESRGVDVQLYLNGTRLLYKPGSGCSPV</sequence>
<dbReference type="PANTHER" id="PTHR43665:SF1">
    <property type="entry name" value="ISOPENTENYL-DIPHOSPHATE DELTA-ISOMERASE"/>
    <property type="match status" value="1"/>
</dbReference>
<keyword evidence="2 11" id="KW-0963">Cytoplasm</keyword>
<feature type="domain" description="FMN-dependent dehydrogenase" evidence="12">
    <location>
        <begin position="173"/>
        <end position="340"/>
    </location>
</feature>
<gene>
    <name evidence="11" type="primary">fni</name>
    <name evidence="13" type="ORF">CF15_00720</name>
</gene>
<dbReference type="Proteomes" id="UP000053352">
    <property type="component" value="Unassembled WGS sequence"/>
</dbReference>
<dbReference type="InterPro" id="IPR000262">
    <property type="entry name" value="FMN-dep_DH"/>
</dbReference>
<dbReference type="GO" id="GO:0004452">
    <property type="term" value="F:isopentenyl-diphosphate delta-isomerase activity"/>
    <property type="evidence" value="ECO:0007669"/>
    <property type="project" value="UniProtKB-UniRule"/>
</dbReference>
<evidence type="ECO:0000256" key="4">
    <source>
        <dbReference type="ARBA" id="ARBA00022643"/>
    </source>
</evidence>
<dbReference type="InterPro" id="IPR011179">
    <property type="entry name" value="IPdP_isomerase"/>
</dbReference>
<evidence type="ECO:0000256" key="10">
    <source>
        <dbReference type="ARBA" id="ARBA00025810"/>
    </source>
</evidence>
<evidence type="ECO:0000259" key="12">
    <source>
        <dbReference type="Pfam" id="PF01070"/>
    </source>
</evidence>
<dbReference type="OrthoDB" id="371955at2157"/>
<comment type="catalytic activity">
    <reaction evidence="11">
        <text>isopentenyl diphosphate = dimethylallyl diphosphate</text>
        <dbReference type="Rhea" id="RHEA:23284"/>
        <dbReference type="ChEBI" id="CHEBI:57623"/>
        <dbReference type="ChEBI" id="CHEBI:128769"/>
        <dbReference type="EC" id="5.3.3.2"/>
    </reaction>
</comment>
<evidence type="ECO:0000256" key="11">
    <source>
        <dbReference type="HAMAP-Rule" id="MF_00354"/>
    </source>
</evidence>
<evidence type="ECO:0000313" key="14">
    <source>
        <dbReference type="Proteomes" id="UP000053352"/>
    </source>
</evidence>
<feature type="binding site" evidence="11">
    <location>
        <position position="124"/>
    </location>
    <ligand>
        <name>FMN</name>
        <dbReference type="ChEBI" id="CHEBI:58210"/>
    </ligand>
</feature>
<dbReference type="InterPro" id="IPR013785">
    <property type="entry name" value="Aldolase_TIM"/>
</dbReference>
<dbReference type="PIRSF" id="PIRSF003314">
    <property type="entry name" value="IPP_isomerase"/>
    <property type="match status" value="1"/>
</dbReference>
<dbReference type="GO" id="GO:0070402">
    <property type="term" value="F:NADPH binding"/>
    <property type="evidence" value="ECO:0007669"/>
    <property type="project" value="UniProtKB-UniRule"/>
</dbReference>
<dbReference type="RefSeq" id="WP_058370088.1">
    <property type="nucleotide sequence ID" value="NZ_LNTB01000001.1"/>
</dbReference>
<reference evidence="13 14" key="1">
    <citation type="submission" date="2015-11" db="EMBL/GenBank/DDBJ databases">
        <title>Genome sequence of Pyrodictium occultum PL-19, a marine hyperthermophilic archaeon isolated from Volcano, Italy.</title>
        <authorList>
            <person name="Utturkar S."/>
            <person name="Huber H."/>
            <person name="Leptihn S."/>
            <person name="Brown S."/>
            <person name="Stetter K.O."/>
            <person name="Podar M."/>
        </authorList>
    </citation>
    <scope>NUCLEOTIDE SEQUENCE [LARGE SCALE GENOMIC DNA]</scope>
    <source>
        <strain evidence="13 14">PL-19</strain>
    </source>
</reference>
<evidence type="ECO:0000256" key="7">
    <source>
        <dbReference type="ARBA" id="ARBA00022857"/>
    </source>
</evidence>
<evidence type="ECO:0000256" key="1">
    <source>
        <dbReference type="ARBA" id="ARBA00001917"/>
    </source>
</evidence>
<dbReference type="EC" id="5.3.3.2" evidence="11"/>
<comment type="similarity">
    <text evidence="11">Belongs to the IPP isomerase type 2 family.</text>
</comment>
<feature type="binding site" evidence="11">
    <location>
        <position position="160"/>
    </location>
    <ligand>
        <name>Mg(2+)</name>
        <dbReference type="ChEBI" id="CHEBI:18420"/>
    </ligand>
</feature>
<proteinExistence type="inferred from homology"/>
<dbReference type="EMBL" id="LNTB01000001">
    <property type="protein sequence ID" value="KSW11415.1"/>
    <property type="molecule type" value="Genomic_DNA"/>
</dbReference>
<comment type="caution">
    <text evidence="13">The sequence shown here is derived from an EMBL/GenBank/DDBJ whole genome shotgun (WGS) entry which is preliminary data.</text>
</comment>